<accession>A0A0P8XYG1</accession>
<feature type="region of interest" description="Disordered" evidence="1">
    <location>
        <begin position="1"/>
        <end position="21"/>
    </location>
</feature>
<keyword evidence="3" id="KW-1185">Reference proteome</keyword>
<proteinExistence type="predicted"/>
<reference evidence="2 3" key="1">
    <citation type="journal article" date="2007" name="Nature">
        <title>Evolution of genes and genomes on the Drosophila phylogeny.</title>
        <authorList>
            <consortium name="Drosophila 12 Genomes Consortium"/>
            <person name="Clark A.G."/>
            <person name="Eisen M.B."/>
            <person name="Smith D.R."/>
            <person name="Bergman C.M."/>
            <person name="Oliver B."/>
            <person name="Markow T.A."/>
            <person name="Kaufman T.C."/>
            <person name="Kellis M."/>
            <person name="Gelbart W."/>
            <person name="Iyer V.N."/>
            <person name="Pollard D.A."/>
            <person name="Sackton T.B."/>
            <person name="Larracuente A.M."/>
            <person name="Singh N.D."/>
            <person name="Abad J.P."/>
            <person name="Abt D.N."/>
            <person name="Adryan B."/>
            <person name="Aguade M."/>
            <person name="Akashi H."/>
            <person name="Anderson W.W."/>
            <person name="Aquadro C.F."/>
            <person name="Ardell D.H."/>
            <person name="Arguello R."/>
            <person name="Artieri C.G."/>
            <person name="Barbash D.A."/>
            <person name="Barker D."/>
            <person name="Barsanti P."/>
            <person name="Batterham P."/>
            <person name="Batzoglou S."/>
            <person name="Begun D."/>
            <person name="Bhutkar A."/>
            <person name="Blanco E."/>
            <person name="Bosak S.A."/>
            <person name="Bradley R.K."/>
            <person name="Brand A.D."/>
            <person name="Brent M.R."/>
            <person name="Brooks A.N."/>
            <person name="Brown R.H."/>
            <person name="Butlin R.K."/>
            <person name="Caggese C."/>
            <person name="Calvi B.R."/>
            <person name="Bernardo de Carvalho A."/>
            <person name="Caspi A."/>
            <person name="Castrezana S."/>
            <person name="Celniker S.E."/>
            <person name="Chang J.L."/>
            <person name="Chapple C."/>
            <person name="Chatterji S."/>
            <person name="Chinwalla A."/>
            <person name="Civetta A."/>
            <person name="Clifton S.W."/>
            <person name="Comeron J.M."/>
            <person name="Costello J.C."/>
            <person name="Coyne J.A."/>
            <person name="Daub J."/>
            <person name="David R.G."/>
            <person name="Delcher A.L."/>
            <person name="Delehaunty K."/>
            <person name="Do C.B."/>
            <person name="Ebling H."/>
            <person name="Edwards K."/>
            <person name="Eickbush T."/>
            <person name="Evans J.D."/>
            <person name="Filipski A."/>
            <person name="Findeiss S."/>
            <person name="Freyhult E."/>
            <person name="Fulton L."/>
            <person name="Fulton R."/>
            <person name="Garcia A.C."/>
            <person name="Gardiner A."/>
            <person name="Garfield D.A."/>
            <person name="Garvin B.E."/>
            <person name="Gibson G."/>
            <person name="Gilbert D."/>
            <person name="Gnerre S."/>
            <person name="Godfrey J."/>
            <person name="Good R."/>
            <person name="Gotea V."/>
            <person name="Gravely B."/>
            <person name="Greenberg A.J."/>
            <person name="Griffiths-Jones S."/>
            <person name="Gross S."/>
            <person name="Guigo R."/>
            <person name="Gustafson E.A."/>
            <person name="Haerty W."/>
            <person name="Hahn M.W."/>
            <person name="Halligan D.L."/>
            <person name="Halpern A.L."/>
            <person name="Halter G.M."/>
            <person name="Han M.V."/>
            <person name="Heger A."/>
            <person name="Hillier L."/>
            <person name="Hinrichs A.S."/>
            <person name="Holmes I."/>
            <person name="Hoskins R.A."/>
            <person name="Hubisz M.J."/>
            <person name="Hultmark D."/>
            <person name="Huntley M.A."/>
            <person name="Jaffe D.B."/>
            <person name="Jagadeeshan S."/>
            <person name="Jeck W.R."/>
            <person name="Johnson J."/>
            <person name="Jones C.D."/>
            <person name="Jordan W.C."/>
            <person name="Karpen G.H."/>
            <person name="Kataoka E."/>
            <person name="Keightley P.D."/>
            <person name="Kheradpour P."/>
            <person name="Kirkness E.F."/>
            <person name="Koerich L.B."/>
            <person name="Kristiansen K."/>
            <person name="Kudrna D."/>
            <person name="Kulathinal R.J."/>
            <person name="Kumar S."/>
            <person name="Kwok R."/>
            <person name="Lander E."/>
            <person name="Langley C.H."/>
            <person name="Lapoint R."/>
            <person name="Lazzaro B.P."/>
            <person name="Lee S.J."/>
            <person name="Levesque L."/>
            <person name="Li R."/>
            <person name="Lin C.F."/>
            <person name="Lin M.F."/>
            <person name="Lindblad-Toh K."/>
            <person name="Llopart A."/>
            <person name="Long M."/>
            <person name="Low L."/>
            <person name="Lozovsky E."/>
            <person name="Lu J."/>
            <person name="Luo M."/>
            <person name="Machado C.A."/>
            <person name="Makalowski W."/>
            <person name="Marzo M."/>
            <person name="Matsuda M."/>
            <person name="Matzkin L."/>
            <person name="McAllister B."/>
            <person name="McBride C.S."/>
            <person name="McKernan B."/>
            <person name="McKernan K."/>
            <person name="Mendez-Lago M."/>
            <person name="Minx P."/>
            <person name="Mollenhauer M.U."/>
            <person name="Montooth K."/>
            <person name="Mount S.M."/>
            <person name="Mu X."/>
            <person name="Myers E."/>
            <person name="Negre B."/>
            <person name="Newfeld S."/>
            <person name="Nielsen R."/>
            <person name="Noor M.A."/>
            <person name="O'Grady P."/>
            <person name="Pachter L."/>
            <person name="Papaceit M."/>
            <person name="Parisi M.J."/>
            <person name="Parisi M."/>
            <person name="Parts L."/>
            <person name="Pedersen J.S."/>
            <person name="Pesole G."/>
            <person name="Phillippy A.M."/>
            <person name="Ponting C.P."/>
            <person name="Pop M."/>
            <person name="Porcelli D."/>
            <person name="Powell J.R."/>
            <person name="Prohaska S."/>
            <person name="Pruitt K."/>
            <person name="Puig M."/>
            <person name="Quesneville H."/>
            <person name="Ram K.R."/>
            <person name="Rand D."/>
            <person name="Rasmussen M.D."/>
            <person name="Reed L.K."/>
            <person name="Reenan R."/>
            <person name="Reily A."/>
            <person name="Remington K.A."/>
            <person name="Rieger T.T."/>
            <person name="Ritchie M.G."/>
            <person name="Robin C."/>
            <person name="Rogers Y.H."/>
            <person name="Rohde C."/>
            <person name="Rozas J."/>
            <person name="Rubenfield M.J."/>
            <person name="Ruiz A."/>
            <person name="Russo S."/>
            <person name="Salzberg S.L."/>
            <person name="Sanchez-Gracia A."/>
            <person name="Saranga D.J."/>
            <person name="Sato H."/>
            <person name="Schaeffer S.W."/>
            <person name="Schatz M.C."/>
            <person name="Schlenke T."/>
            <person name="Schwartz R."/>
            <person name="Segarra C."/>
            <person name="Singh R.S."/>
            <person name="Sirot L."/>
            <person name="Sirota M."/>
            <person name="Sisneros N.B."/>
            <person name="Smith C.D."/>
            <person name="Smith T.F."/>
            <person name="Spieth J."/>
            <person name="Stage D.E."/>
            <person name="Stark A."/>
            <person name="Stephan W."/>
            <person name="Strausberg R.L."/>
            <person name="Strempel S."/>
            <person name="Sturgill D."/>
            <person name="Sutton G."/>
            <person name="Sutton G.G."/>
            <person name="Tao W."/>
            <person name="Teichmann S."/>
            <person name="Tobari Y.N."/>
            <person name="Tomimura Y."/>
            <person name="Tsolas J.M."/>
            <person name="Valente V.L."/>
            <person name="Venter E."/>
            <person name="Venter J.C."/>
            <person name="Vicario S."/>
            <person name="Vieira F.G."/>
            <person name="Vilella A.J."/>
            <person name="Villasante A."/>
            <person name="Walenz B."/>
            <person name="Wang J."/>
            <person name="Wasserman M."/>
            <person name="Watts T."/>
            <person name="Wilson D."/>
            <person name="Wilson R.K."/>
            <person name="Wing R.A."/>
            <person name="Wolfner M.F."/>
            <person name="Wong A."/>
            <person name="Wong G.K."/>
            <person name="Wu C.I."/>
            <person name="Wu G."/>
            <person name="Yamamoto D."/>
            <person name="Yang H.P."/>
            <person name="Yang S.P."/>
            <person name="Yorke J.A."/>
            <person name="Yoshida K."/>
            <person name="Zdobnov E."/>
            <person name="Zhang P."/>
            <person name="Zhang Y."/>
            <person name="Zimin A.V."/>
            <person name="Baldwin J."/>
            <person name="Abdouelleil A."/>
            <person name="Abdulkadir J."/>
            <person name="Abebe A."/>
            <person name="Abera B."/>
            <person name="Abreu J."/>
            <person name="Acer S.C."/>
            <person name="Aftuck L."/>
            <person name="Alexander A."/>
            <person name="An P."/>
            <person name="Anderson E."/>
            <person name="Anderson S."/>
            <person name="Arachi H."/>
            <person name="Azer M."/>
            <person name="Bachantsang P."/>
            <person name="Barry A."/>
            <person name="Bayul T."/>
            <person name="Berlin A."/>
            <person name="Bessette D."/>
            <person name="Bloom T."/>
            <person name="Blye J."/>
            <person name="Boguslavskiy L."/>
            <person name="Bonnet C."/>
            <person name="Boukhgalter B."/>
            <person name="Bourzgui I."/>
            <person name="Brown A."/>
            <person name="Cahill P."/>
            <person name="Channer S."/>
            <person name="Cheshatsang Y."/>
            <person name="Chuda L."/>
            <person name="Citroen M."/>
            <person name="Collymore A."/>
            <person name="Cooke P."/>
            <person name="Costello M."/>
            <person name="D'Aco K."/>
            <person name="Daza R."/>
            <person name="De Haan G."/>
            <person name="DeGray S."/>
            <person name="DeMaso C."/>
            <person name="Dhargay N."/>
            <person name="Dooley K."/>
            <person name="Dooley E."/>
            <person name="Doricent M."/>
            <person name="Dorje P."/>
            <person name="Dorjee K."/>
            <person name="Dupes A."/>
            <person name="Elong R."/>
            <person name="Falk J."/>
            <person name="Farina A."/>
            <person name="Faro S."/>
            <person name="Ferguson D."/>
            <person name="Fisher S."/>
            <person name="Foley C.D."/>
            <person name="Franke A."/>
            <person name="Friedrich D."/>
            <person name="Gadbois L."/>
            <person name="Gearin G."/>
            <person name="Gearin C.R."/>
            <person name="Giannoukos G."/>
            <person name="Goode T."/>
            <person name="Graham J."/>
            <person name="Grandbois E."/>
            <person name="Grewal S."/>
            <person name="Gyaltsen K."/>
            <person name="Hafez N."/>
            <person name="Hagos B."/>
            <person name="Hall J."/>
            <person name="Henson C."/>
            <person name="Hollinger A."/>
            <person name="Honan T."/>
            <person name="Huard M.D."/>
            <person name="Hughes L."/>
            <person name="Hurhula B."/>
            <person name="Husby M.E."/>
            <person name="Kamat A."/>
            <person name="Kanga B."/>
            <person name="Kashin S."/>
            <person name="Khazanovich D."/>
            <person name="Kisner P."/>
            <person name="Lance K."/>
            <person name="Lara M."/>
            <person name="Lee W."/>
            <person name="Lennon N."/>
            <person name="Letendre F."/>
            <person name="LeVine R."/>
            <person name="Lipovsky A."/>
            <person name="Liu X."/>
            <person name="Liu J."/>
            <person name="Liu S."/>
            <person name="Lokyitsang T."/>
            <person name="Lokyitsang Y."/>
            <person name="Lubonja R."/>
            <person name="Lui A."/>
            <person name="MacDonald P."/>
            <person name="Magnisalis V."/>
            <person name="Maru K."/>
            <person name="Matthews C."/>
            <person name="McCusker W."/>
            <person name="McDonough S."/>
            <person name="Mehta T."/>
            <person name="Meldrim J."/>
            <person name="Meneus L."/>
            <person name="Mihai O."/>
            <person name="Mihalev A."/>
            <person name="Mihova T."/>
            <person name="Mittelman R."/>
            <person name="Mlenga V."/>
            <person name="Montmayeur A."/>
            <person name="Mulrain L."/>
            <person name="Navidi A."/>
            <person name="Naylor J."/>
            <person name="Negash T."/>
            <person name="Nguyen T."/>
            <person name="Nguyen N."/>
            <person name="Nicol R."/>
            <person name="Norbu C."/>
            <person name="Norbu N."/>
            <person name="Novod N."/>
            <person name="O'Neill B."/>
            <person name="Osman S."/>
            <person name="Markiewicz E."/>
            <person name="Oyono O.L."/>
            <person name="Patti C."/>
            <person name="Phunkhang P."/>
            <person name="Pierre F."/>
            <person name="Priest M."/>
            <person name="Raghuraman S."/>
            <person name="Rege F."/>
            <person name="Reyes R."/>
            <person name="Rise C."/>
            <person name="Rogov P."/>
            <person name="Ross K."/>
            <person name="Ryan E."/>
            <person name="Settipalli S."/>
            <person name="Shea T."/>
            <person name="Sherpa N."/>
            <person name="Shi L."/>
            <person name="Shih D."/>
            <person name="Sparrow T."/>
            <person name="Spaulding J."/>
            <person name="Stalker J."/>
            <person name="Stange-Thomann N."/>
            <person name="Stavropoulos S."/>
            <person name="Stone C."/>
            <person name="Strader C."/>
            <person name="Tesfaye S."/>
            <person name="Thomson T."/>
            <person name="Thoulutsang Y."/>
            <person name="Thoulutsang D."/>
            <person name="Topham K."/>
            <person name="Topping I."/>
            <person name="Tsamla T."/>
            <person name="Vassiliev H."/>
            <person name="Vo A."/>
            <person name="Wangchuk T."/>
            <person name="Wangdi T."/>
            <person name="Weiand M."/>
            <person name="Wilkinson J."/>
            <person name="Wilson A."/>
            <person name="Yadav S."/>
            <person name="Young G."/>
            <person name="Yu Q."/>
            <person name="Zembek L."/>
            <person name="Zhong D."/>
            <person name="Zimmer A."/>
            <person name="Zwirko Z."/>
            <person name="Jaffe D.B."/>
            <person name="Alvarez P."/>
            <person name="Brockman W."/>
            <person name="Butler J."/>
            <person name="Chin C."/>
            <person name="Gnerre S."/>
            <person name="Grabherr M."/>
            <person name="Kleber M."/>
            <person name="Mauceli E."/>
            <person name="MacCallum I."/>
        </authorList>
    </citation>
    <scope>NUCLEOTIDE SEQUENCE [LARGE SCALE GENOMIC DNA]</scope>
    <source>
        <strain evidence="3">Tucson 14024-0371.13</strain>
    </source>
</reference>
<sequence>MSRFSEGRTRSLADGYPGHSSVSSRVWCVFITFVDYAYKNYTSPRSQSSCPSPSDHYKRITFY</sequence>
<gene>
    <name evidence="2" type="primary">Dana\GF26821</name>
    <name evidence="2" type="ORF">GF26821</name>
</gene>
<evidence type="ECO:0000256" key="1">
    <source>
        <dbReference type="SAM" id="MobiDB-lite"/>
    </source>
</evidence>
<dbReference type="Proteomes" id="UP000007801">
    <property type="component" value="Unassembled WGS sequence"/>
</dbReference>
<evidence type="ECO:0000313" key="2">
    <source>
        <dbReference type="EMBL" id="KPU79654.1"/>
    </source>
</evidence>
<dbReference type="InParanoid" id="A0A0P8XYG1"/>
<dbReference type="AlphaFoldDB" id="A0A0P8XYG1"/>
<dbReference type="EMBL" id="CH902617">
    <property type="protein sequence ID" value="KPU79654.1"/>
    <property type="molecule type" value="Genomic_DNA"/>
</dbReference>
<name>A0A0P8XYG1_DROAN</name>
<feature type="compositionally biased region" description="Basic and acidic residues" evidence="1">
    <location>
        <begin position="1"/>
        <end position="11"/>
    </location>
</feature>
<evidence type="ECO:0000313" key="3">
    <source>
        <dbReference type="Proteomes" id="UP000007801"/>
    </source>
</evidence>
<protein>
    <submittedName>
        <fullName evidence="2">Uncharacterized protein</fullName>
    </submittedName>
</protein>
<organism evidence="2 3">
    <name type="scientific">Drosophila ananassae</name>
    <name type="common">Fruit fly</name>
    <dbReference type="NCBI Taxonomy" id="7217"/>
    <lineage>
        <taxon>Eukaryota</taxon>
        <taxon>Metazoa</taxon>
        <taxon>Ecdysozoa</taxon>
        <taxon>Arthropoda</taxon>
        <taxon>Hexapoda</taxon>
        <taxon>Insecta</taxon>
        <taxon>Pterygota</taxon>
        <taxon>Neoptera</taxon>
        <taxon>Endopterygota</taxon>
        <taxon>Diptera</taxon>
        <taxon>Brachycera</taxon>
        <taxon>Muscomorpha</taxon>
        <taxon>Ephydroidea</taxon>
        <taxon>Drosophilidae</taxon>
        <taxon>Drosophila</taxon>
        <taxon>Sophophora</taxon>
    </lineage>
</organism>